<dbReference type="NCBIfam" id="NF006872">
    <property type="entry name" value="PRK09368.1"/>
    <property type="match status" value="1"/>
</dbReference>
<accession>A0ABU2X6Z3</accession>
<evidence type="ECO:0000256" key="5">
    <source>
        <dbReference type="SAM" id="MobiDB-lite"/>
    </source>
</evidence>
<feature type="compositionally biased region" description="Basic and acidic residues" evidence="5">
    <location>
        <begin position="129"/>
        <end position="154"/>
    </location>
</feature>
<evidence type="ECO:0000313" key="7">
    <source>
        <dbReference type="Proteomes" id="UP001180754"/>
    </source>
</evidence>
<dbReference type="InterPro" id="IPR018493">
    <property type="entry name" value="GvpA-like_CS"/>
</dbReference>
<dbReference type="HAMAP" id="MF_00576">
    <property type="entry name" value="Gas_vesicle_A"/>
    <property type="match status" value="1"/>
</dbReference>
<reference evidence="6" key="1">
    <citation type="submission" date="2024-05" db="EMBL/GenBank/DDBJ databases">
        <title>30 novel species of actinomycetes from the DSMZ collection.</title>
        <authorList>
            <person name="Nouioui I."/>
        </authorList>
    </citation>
    <scope>NUCLEOTIDE SEQUENCE</scope>
    <source>
        <strain evidence="6">DSM 41529</strain>
    </source>
</reference>
<comment type="subunit">
    <text evidence="4">The gas vesicle shell is 2 nm thick and consists of a single layer of this protein. It forms helical ribs nearly perpendicular to the long axis of the vesicle.</text>
</comment>
<dbReference type="PANTHER" id="PTHR35344">
    <property type="entry name" value="GAS VESICLE STRUCTURAL PROTEIN 2-RELATED"/>
    <property type="match status" value="1"/>
</dbReference>
<evidence type="ECO:0000313" key="6">
    <source>
        <dbReference type="EMBL" id="MDT0541687.1"/>
    </source>
</evidence>
<organism evidence="6 7">
    <name type="scientific">Streptomyces lonegramiae</name>
    <dbReference type="NCBI Taxonomy" id="3075524"/>
    <lineage>
        <taxon>Bacteria</taxon>
        <taxon>Bacillati</taxon>
        <taxon>Actinomycetota</taxon>
        <taxon>Actinomycetes</taxon>
        <taxon>Kitasatosporales</taxon>
        <taxon>Streptomycetaceae</taxon>
        <taxon>Streptomyces</taxon>
    </lineage>
</organism>
<gene>
    <name evidence="6" type="primary">gvpJ</name>
    <name evidence="4" type="synonym">gvpA</name>
    <name evidence="6" type="ORF">RND15_03015</name>
</gene>
<name>A0ABU2X6Z3_9ACTN</name>
<protein>
    <recommendedName>
        <fullName evidence="4">Gas vesicle protein A</fullName>
        <shortName evidence="4">GVP</shortName>
    </recommendedName>
</protein>
<dbReference type="InterPro" id="IPR000638">
    <property type="entry name" value="Gas-vesicle_GvpA-like"/>
</dbReference>
<dbReference type="InterPro" id="IPR047870">
    <property type="entry name" value="Gas_vesicle_GvpA"/>
</dbReference>
<dbReference type="Proteomes" id="UP001180754">
    <property type="component" value="Unassembled WGS sequence"/>
</dbReference>
<evidence type="ECO:0000256" key="2">
    <source>
        <dbReference type="ARBA" id="ARBA00035629"/>
    </source>
</evidence>
<sequence>MTVASQQGHYLDRPSASGLADVVGVILDKGLVIDVYVRVSLVGIELLTIDARIVIASVDTYLKFAEATSRLDIARSGTETRGLPGLMDEMREGGARQKTKGALEGVREKASDLLEPAEDEEGEYAEDREEARGDEAEERPRRRRSRTSDREREP</sequence>
<dbReference type="EMBL" id="JAVRFD010000001">
    <property type="protein sequence ID" value="MDT0541687.1"/>
    <property type="molecule type" value="Genomic_DNA"/>
</dbReference>
<evidence type="ECO:0000256" key="3">
    <source>
        <dbReference type="ARBA" id="ARBA00035646"/>
    </source>
</evidence>
<keyword evidence="7" id="KW-1185">Reference proteome</keyword>
<dbReference type="PANTHER" id="PTHR35344:SF4">
    <property type="entry name" value="GAS VESICLE PROTEIN A1"/>
    <property type="match status" value="1"/>
</dbReference>
<dbReference type="PROSITE" id="PS00669">
    <property type="entry name" value="GAS_VESICLE_A_2"/>
    <property type="match status" value="1"/>
</dbReference>
<dbReference type="Pfam" id="PF00741">
    <property type="entry name" value="Gas_vesicle"/>
    <property type="match status" value="1"/>
</dbReference>
<comment type="similarity">
    <text evidence="3 4">Belongs to the gas vesicle GvpA family.</text>
</comment>
<comment type="function">
    <text evidence="4">Gas vesicles are hollow, gas filled proteinaceous nanostructures found in some microorganisms. During planktonic growth they allow positioning of the organism at a favorable depth for light or nutrient acquisition. GvpA forms the protein shell.</text>
</comment>
<dbReference type="InterPro" id="IPR050530">
    <property type="entry name" value="GvpA"/>
</dbReference>
<comment type="subcellular location">
    <subcellularLocation>
        <location evidence="2 4">Gas vesicle shell</location>
    </subcellularLocation>
</comment>
<evidence type="ECO:0000256" key="4">
    <source>
        <dbReference type="HAMAP-Rule" id="MF_00576"/>
    </source>
</evidence>
<evidence type="ECO:0000256" key="1">
    <source>
        <dbReference type="ARBA" id="ARBA00022987"/>
    </source>
</evidence>
<keyword evidence="1 4" id="KW-0304">Gas vesicle</keyword>
<feature type="compositionally biased region" description="Acidic residues" evidence="5">
    <location>
        <begin position="115"/>
        <end position="128"/>
    </location>
</feature>
<proteinExistence type="inferred from homology"/>
<feature type="region of interest" description="Disordered" evidence="5">
    <location>
        <begin position="74"/>
        <end position="154"/>
    </location>
</feature>
<dbReference type="RefSeq" id="WP_311721967.1">
    <property type="nucleotide sequence ID" value="NZ_JAVRFD010000001.1"/>
</dbReference>
<comment type="caution">
    <text evidence="6">The sequence shown here is derived from an EMBL/GenBank/DDBJ whole genome shotgun (WGS) entry which is preliminary data.</text>
</comment>